<feature type="transmembrane region" description="Helical" evidence="7">
    <location>
        <begin position="184"/>
        <end position="202"/>
    </location>
</feature>
<dbReference type="InterPro" id="IPR004869">
    <property type="entry name" value="MMPL_dom"/>
</dbReference>
<dbReference type="InterPro" id="IPR000731">
    <property type="entry name" value="SSD"/>
</dbReference>
<dbReference type="AlphaFoldDB" id="A0A921NCH0"/>
<feature type="transmembrane region" description="Helical" evidence="7">
    <location>
        <begin position="590"/>
        <end position="611"/>
    </location>
</feature>
<dbReference type="PROSITE" id="PS50156">
    <property type="entry name" value="SSD"/>
    <property type="match status" value="1"/>
</dbReference>
<dbReference type="GO" id="GO:0005886">
    <property type="term" value="C:plasma membrane"/>
    <property type="evidence" value="ECO:0007669"/>
    <property type="project" value="UniProtKB-SubCell"/>
</dbReference>
<keyword evidence="6 7" id="KW-0472">Membrane</keyword>
<feature type="transmembrane region" description="Helical" evidence="7">
    <location>
        <begin position="209"/>
        <end position="229"/>
    </location>
</feature>
<evidence type="ECO:0000256" key="1">
    <source>
        <dbReference type="ARBA" id="ARBA00004651"/>
    </source>
</evidence>
<dbReference type="Gene3D" id="1.20.1640.10">
    <property type="entry name" value="Multidrug efflux transporter AcrB transmembrane domain"/>
    <property type="match status" value="2"/>
</dbReference>
<dbReference type="PANTHER" id="PTHR33406">
    <property type="entry name" value="MEMBRANE PROTEIN MJ1562-RELATED"/>
    <property type="match status" value="1"/>
</dbReference>
<feature type="transmembrane region" description="Helical" evidence="7">
    <location>
        <begin position="533"/>
        <end position="550"/>
    </location>
</feature>
<comment type="subcellular location">
    <subcellularLocation>
        <location evidence="1">Cell membrane</location>
        <topology evidence="1">Multi-pass membrane protein</topology>
    </subcellularLocation>
</comment>
<feature type="transmembrane region" description="Helical" evidence="7">
    <location>
        <begin position="388"/>
        <end position="405"/>
    </location>
</feature>
<evidence type="ECO:0000256" key="2">
    <source>
        <dbReference type="ARBA" id="ARBA00010157"/>
    </source>
</evidence>
<keyword evidence="3" id="KW-1003">Cell membrane</keyword>
<feature type="transmembrane region" description="Helical" evidence="7">
    <location>
        <begin position="632"/>
        <end position="658"/>
    </location>
</feature>
<name>A0A921NCH0_9BACL</name>
<feature type="transmembrane region" description="Helical" evidence="7">
    <location>
        <begin position="678"/>
        <end position="696"/>
    </location>
</feature>
<keyword evidence="4 7" id="KW-0812">Transmembrane</keyword>
<evidence type="ECO:0000259" key="8">
    <source>
        <dbReference type="PROSITE" id="PS50156"/>
    </source>
</evidence>
<evidence type="ECO:0000313" key="10">
    <source>
        <dbReference type="Proteomes" id="UP000700212"/>
    </source>
</evidence>
<evidence type="ECO:0000256" key="6">
    <source>
        <dbReference type="ARBA" id="ARBA00023136"/>
    </source>
</evidence>
<comment type="similarity">
    <text evidence="2">Belongs to the resistance-nodulation-cell division (RND) (TC 2.A.6) family. MmpL subfamily.</text>
</comment>
<evidence type="ECO:0000256" key="4">
    <source>
        <dbReference type="ARBA" id="ARBA00022692"/>
    </source>
</evidence>
<comment type="caution">
    <text evidence="9">The sequence shown here is derived from an EMBL/GenBank/DDBJ whole genome shotgun (WGS) entry which is preliminary data.</text>
</comment>
<dbReference type="Proteomes" id="UP000700212">
    <property type="component" value="Unassembled WGS sequence"/>
</dbReference>
<dbReference type="EMBL" id="DYTV01000133">
    <property type="protein sequence ID" value="HJH11982.1"/>
    <property type="molecule type" value="Genomic_DNA"/>
</dbReference>
<reference evidence="9" key="2">
    <citation type="submission" date="2021-09" db="EMBL/GenBank/DDBJ databases">
        <authorList>
            <person name="Gilroy R."/>
        </authorList>
    </citation>
    <scope>NUCLEOTIDE SEQUENCE</scope>
    <source>
        <strain evidence="9">CHK160-4876</strain>
    </source>
</reference>
<evidence type="ECO:0000256" key="7">
    <source>
        <dbReference type="SAM" id="Phobius"/>
    </source>
</evidence>
<accession>A0A921NCH0</accession>
<proteinExistence type="inferred from homology"/>
<feature type="transmembrane region" description="Helical" evidence="7">
    <location>
        <begin position="282"/>
        <end position="306"/>
    </location>
</feature>
<dbReference type="Pfam" id="PF03176">
    <property type="entry name" value="MMPL"/>
    <property type="match status" value="2"/>
</dbReference>
<dbReference type="InterPro" id="IPR050545">
    <property type="entry name" value="Mycobact_MmpL"/>
</dbReference>
<feature type="domain" description="SSD" evidence="8">
    <location>
        <begin position="206"/>
        <end position="339"/>
    </location>
</feature>
<evidence type="ECO:0000256" key="5">
    <source>
        <dbReference type="ARBA" id="ARBA00022989"/>
    </source>
</evidence>
<organism evidence="9 10">
    <name type="scientific">Metalysinibacillus jejuensis</name>
    <dbReference type="NCBI Taxonomy" id="914327"/>
    <lineage>
        <taxon>Bacteria</taxon>
        <taxon>Bacillati</taxon>
        <taxon>Bacillota</taxon>
        <taxon>Bacilli</taxon>
        <taxon>Bacillales</taxon>
        <taxon>Caryophanaceae</taxon>
        <taxon>Metalysinibacillus</taxon>
    </lineage>
</organism>
<keyword evidence="5 7" id="KW-1133">Transmembrane helix</keyword>
<evidence type="ECO:0000313" key="9">
    <source>
        <dbReference type="EMBL" id="HJH11982.1"/>
    </source>
</evidence>
<sequence length="705" mass="76767">MRIVLLGLWIALALLLGKLFPQINSIEDVALVNLPEEEMSMQAAALKDTYFSSNTGIPLLITWQREEGLTLEDIQIIQTLYNTLDENPVAGQKFIPPLSTIPPQSLMGSVSEDGKALVTPIFFDENTSTANLKESVSAITKQVSDTLDVNPFDTPLTDEGLHARHSGPVGISIDATDLFKSADFQLMAATVIIILVILLVIYRSPLLAIIPILVVSIAFLVVSPLLGAMTEAGWLTKDAQAVSIMIVLLFGAGTDYCLFLITKYRDTLLEEPNKLKALSIALRSAGGAIIMSAATVVIGLLTLILANYGAFHRFAIPFSFGILITAIAVLTLLPAILGLLGRYAFWPFIPRTEEMARAHAAKKGKPYKPLAPPHRIMRKIGRFTVKRHWLVMAVTVLILAGLAAMSPKIEFSYDLISSFPEDMPSREGFSIIEEHFTAGELAPVSVIVKSDKDLTQQLEALPYVGKVAKPQVAEGYQLYSVDLKENPYAVKAMEDIVQMKEDMKPLVGEAFWLGGETSEQVDTKNVQEADEKLIQPTMIVIILVLLIVYLRAPITAVSLMATVVVSFFAALGAGWLIIHYVLGQSAMASAIPLYSFVFIVALGNDYNIFMISEVWKNRHSGVSHNQAIENGVASTGAVITSAGIILAGTFLVLASLPIQLLVQFGIVTALGILLDTFIVRPLLVPALLAAFGKIAYWPSKLWRQK</sequence>
<protein>
    <submittedName>
        <fullName evidence="9">MMPL family transporter</fullName>
    </submittedName>
</protein>
<gene>
    <name evidence="9" type="ORF">K8V30_09915</name>
</gene>
<feature type="transmembrane region" description="Helical" evidence="7">
    <location>
        <begin position="241"/>
        <end position="261"/>
    </location>
</feature>
<reference evidence="9" key="1">
    <citation type="journal article" date="2021" name="PeerJ">
        <title>Extensive microbial diversity within the chicken gut microbiome revealed by metagenomics and culture.</title>
        <authorList>
            <person name="Gilroy R."/>
            <person name="Ravi A."/>
            <person name="Getino M."/>
            <person name="Pursley I."/>
            <person name="Horton D.L."/>
            <person name="Alikhan N.F."/>
            <person name="Baker D."/>
            <person name="Gharbi K."/>
            <person name="Hall N."/>
            <person name="Watson M."/>
            <person name="Adriaenssens E.M."/>
            <person name="Foster-Nyarko E."/>
            <person name="Jarju S."/>
            <person name="Secka A."/>
            <person name="Antonio M."/>
            <person name="Oren A."/>
            <person name="Chaudhuri R.R."/>
            <person name="La Ragione R."/>
            <person name="Hildebrand F."/>
            <person name="Pallen M.J."/>
        </authorList>
    </citation>
    <scope>NUCLEOTIDE SEQUENCE</scope>
    <source>
        <strain evidence="9">CHK160-4876</strain>
    </source>
</reference>
<feature type="transmembrane region" description="Helical" evidence="7">
    <location>
        <begin position="318"/>
        <end position="341"/>
    </location>
</feature>
<dbReference type="PANTHER" id="PTHR33406:SF6">
    <property type="entry name" value="MEMBRANE PROTEIN YDGH-RELATED"/>
    <property type="match status" value="1"/>
</dbReference>
<dbReference type="SUPFAM" id="SSF82866">
    <property type="entry name" value="Multidrug efflux transporter AcrB transmembrane domain"/>
    <property type="match status" value="2"/>
</dbReference>
<feature type="transmembrane region" description="Helical" evidence="7">
    <location>
        <begin position="557"/>
        <end position="578"/>
    </location>
</feature>
<evidence type="ECO:0000256" key="3">
    <source>
        <dbReference type="ARBA" id="ARBA00022475"/>
    </source>
</evidence>